<protein>
    <recommendedName>
        <fullName evidence="2">Coatomer alpha subunit C-terminal domain-containing protein</fullName>
    </recommendedName>
</protein>
<name>A0A820CD68_9BILA</name>
<feature type="domain" description="Coatomer alpha subunit C-terminal" evidence="2">
    <location>
        <begin position="27"/>
        <end position="139"/>
    </location>
</feature>
<dbReference type="EMBL" id="CAJOBG010007338">
    <property type="protein sequence ID" value="CAF4213928.1"/>
    <property type="molecule type" value="Genomic_DNA"/>
</dbReference>
<dbReference type="GO" id="GO:0006886">
    <property type="term" value="P:intracellular protein transport"/>
    <property type="evidence" value="ECO:0007669"/>
    <property type="project" value="InterPro"/>
</dbReference>
<dbReference type="InterPro" id="IPR010714">
    <property type="entry name" value="Coatomer_asu_C"/>
</dbReference>
<sequence>LSNFDNVGRGCRYRCECEHSFAHHTNTHTHTLSGDWANDEVQMELDEDENNKDSINTNQDEQDKEGTGITGGTGDEKDASEYFLVPTKGQSVPQARTQNSKLAIDHILRGSFESTMRLLHDQVGIVCFDEYKQIILQKREAHSRKLFYQVGGLKVARLQTTYRLTTNGKFQETVEKFPSILLSVPLFVVESRQDILESQQLIETCKEYIVGLQISMAKKDLAKDDEKRSCELTAYFTHLQLVTINTEKNDIKIYT</sequence>
<proteinExistence type="predicted"/>
<dbReference type="Proteomes" id="UP000663866">
    <property type="component" value="Unassembled WGS sequence"/>
</dbReference>
<gene>
    <name evidence="3" type="ORF">OVN521_LOCUS27063</name>
</gene>
<dbReference type="Pfam" id="PF06957">
    <property type="entry name" value="COPI_C"/>
    <property type="match status" value="2"/>
</dbReference>
<evidence type="ECO:0000313" key="3">
    <source>
        <dbReference type="EMBL" id="CAF4213928.1"/>
    </source>
</evidence>
<feature type="non-terminal residue" evidence="3">
    <location>
        <position position="1"/>
    </location>
</feature>
<organism evidence="3 4">
    <name type="scientific">Rotaria magnacalcarata</name>
    <dbReference type="NCBI Taxonomy" id="392030"/>
    <lineage>
        <taxon>Eukaryota</taxon>
        <taxon>Metazoa</taxon>
        <taxon>Spiralia</taxon>
        <taxon>Gnathifera</taxon>
        <taxon>Rotifera</taxon>
        <taxon>Eurotatoria</taxon>
        <taxon>Bdelloidea</taxon>
        <taxon>Philodinida</taxon>
        <taxon>Philodinidae</taxon>
        <taxon>Rotaria</taxon>
    </lineage>
</organism>
<dbReference type="AlphaFoldDB" id="A0A820CD68"/>
<comment type="caution">
    <text evidence="3">The sequence shown here is derived from an EMBL/GenBank/DDBJ whole genome shotgun (WGS) entry which is preliminary data.</text>
</comment>
<feature type="region of interest" description="Disordered" evidence="1">
    <location>
        <begin position="47"/>
        <end position="77"/>
    </location>
</feature>
<dbReference type="GO" id="GO:0005198">
    <property type="term" value="F:structural molecule activity"/>
    <property type="evidence" value="ECO:0007669"/>
    <property type="project" value="InterPro"/>
</dbReference>
<feature type="domain" description="Coatomer alpha subunit C-terminal" evidence="2">
    <location>
        <begin position="155"/>
        <end position="244"/>
    </location>
</feature>
<dbReference type="GO" id="GO:0030126">
    <property type="term" value="C:COPI vesicle coat"/>
    <property type="evidence" value="ECO:0007669"/>
    <property type="project" value="InterPro"/>
</dbReference>
<reference evidence="3" key="1">
    <citation type="submission" date="2021-02" db="EMBL/GenBank/DDBJ databases">
        <authorList>
            <person name="Nowell W R."/>
        </authorList>
    </citation>
    <scope>NUCLEOTIDE SEQUENCE</scope>
</reference>
<evidence type="ECO:0000256" key="1">
    <source>
        <dbReference type="SAM" id="MobiDB-lite"/>
    </source>
</evidence>
<keyword evidence="4" id="KW-1185">Reference proteome</keyword>
<evidence type="ECO:0000259" key="2">
    <source>
        <dbReference type="Pfam" id="PF06957"/>
    </source>
</evidence>
<accession>A0A820CD68</accession>
<dbReference type="GO" id="GO:0016192">
    <property type="term" value="P:vesicle-mediated transport"/>
    <property type="evidence" value="ECO:0007669"/>
    <property type="project" value="InterPro"/>
</dbReference>
<evidence type="ECO:0000313" key="4">
    <source>
        <dbReference type="Proteomes" id="UP000663866"/>
    </source>
</evidence>